<dbReference type="Gene3D" id="2.120.10.30">
    <property type="entry name" value="TolB, C-terminal domain"/>
    <property type="match status" value="1"/>
</dbReference>
<dbReference type="AlphaFoldDB" id="L0MXD4"/>
<feature type="chain" id="PRO_5003946306" description="Yellow-related salivary protein" evidence="5">
    <location>
        <begin position="19"/>
        <end position="400"/>
    </location>
</feature>
<organism evidence="6">
    <name type="scientific">Lutzomyia ayacuchensis</name>
    <name type="common">Sand fly</name>
    <dbReference type="NCBI Taxonomy" id="252632"/>
    <lineage>
        <taxon>Eukaryota</taxon>
        <taxon>Metazoa</taxon>
        <taxon>Ecdysozoa</taxon>
        <taxon>Arthropoda</taxon>
        <taxon>Hexapoda</taxon>
        <taxon>Insecta</taxon>
        <taxon>Pterygota</taxon>
        <taxon>Neoptera</taxon>
        <taxon>Endopterygota</taxon>
        <taxon>Diptera</taxon>
        <taxon>Nematocera</taxon>
        <taxon>Psychodoidea</taxon>
        <taxon>Psychodidae</taxon>
        <taxon>Lutzomyia</taxon>
        <taxon>Helcocyrtomyia</taxon>
    </lineage>
</organism>
<dbReference type="PANTHER" id="PTHR10009:SF18">
    <property type="entry name" value="PROTEIN YELLOW-LIKE PROTEIN"/>
    <property type="match status" value="1"/>
</dbReference>
<dbReference type="InterPro" id="IPR011042">
    <property type="entry name" value="6-blade_b-propeller_TolB-like"/>
</dbReference>
<accession>L0MXD4</accession>
<dbReference type="Pfam" id="PF03022">
    <property type="entry name" value="MRJP"/>
    <property type="match status" value="1"/>
</dbReference>
<keyword evidence="4 5" id="KW-0732">Signal</keyword>
<dbReference type="EMBL" id="AK416768">
    <property type="protein sequence ID" value="BAM69109.1"/>
    <property type="molecule type" value="mRNA"/>
</dbReference>
<name>L0MXD4_LUTAY</name>
<evidence type="ECO:0000256" key="5">
    <source>
        <dbReference type="SAM" id="SignalP"/>
    </source>
</evidence>
<sequence>MKLFLLVFTGILFQGILGVEITQGYKWRQILYGDVTPGTYNPDTNIPTAFAHDADGHKLFLTIPRKFPKIPHTLAEVDTEKNPGVSGKRSPLLNRFSGHKSGNELTSVYQPVIDDCRRLWVVDVGSVEYRSRGAKDYPSHRPAIVAYDLKQPNYPEVVRHHFPVRLVEKPTYFGGFAVDVVNPTGDCSETYVYITNFLSNALFIYDHKNQQSWNVTDATFKAERPSTFDHQGKQYTYKAGLFGITLGDRDKDGNRPAYYLAGSSIKVYSVNTKELKQKNKKLNPELLGNRGKLNDAIALAYDPKTKGIFFAESKTRQVSCWNTQKMPLRMQHTDVIYSNTRFVFGTDISVDSKGTLWFMSNGFPPVKNSQKFKFDYPRYRLLNVDTQAAIAGTNCEIKPR</sequence>
<evidence type="ECO:0000256" key="2">
    <source>
        <dbReference type="ARBA" id="ARBA00009127"/>
    </source>
</evidence>
<proteinExistence type="evidence at transcript level"/>
<reference evidence="6" key="1">
    <citation type="journal article" date="2013" name="Infect. Genet. Evol.">
        <title>Analysis of salivary gland transcripts of the sand fly Lutzomyia ayacuchensis, a vector of Andean-type cutaneous leishmaniasis.</title>
        <authorList>
            <person name="Kato H."/>
            <person name="Jochim R.C."/>
            <person name="Gomez E.A."/>
            <person name="Uezato H."/>
            <person name="Mimori T."/>
            <person name="Korenaga M."/>
            <person name="Sakurai T."/>
            <person name="Katakura K."/>
            <person name="Valenzuela J.G."/>
            <person name="Hashiguchi Y."/>
        </authorList>
    </citation>
    <scope>NUCLEOTIDE SEQUENCE</scope>
    <source>
        <tissue evidence="6">Salivary gland</tissue>
    </source>
</reference>
<dbReference type="GO" id="GO:0005576">
    <property type="term" value="C:extracellular region"/>
    <property type="evidence" value="ECO:0007669"/>
    <property type="project" value="UniProtKB-SubCell"/>
</dbReference>
<evidence type="ECO:0000256" key="1">
    <source>
        <dbReference type="ARBA" id="ARBA00004613"/>
    </source>
</evidence>
<comment type="similarity">
    <text evidence="2">Belongs to the major royal jelly protein family.</text>
</comment>
<protein>
    <recommendedName>
        <fullName evidence="7">Yellow-related salivary protein</fullName>
    </recommendedName>
</protein>
<dbReference type="SUPFAM" id="SSF75011">
    <property type="entry name" value="3-carboxy-cis,cis-mucoante lactonizing enzyme"/>
    <property type="match status" value="1"/>
</dbReference>
<evidence type="ECO:0000313" key="6">
    <source>
        <dbReference type="EMBL" id="BAM69109.1"/>
    </source>
</evidence>
<comment type="subcellular location">
    <subcellularLocation>
        <location evidence="1">Secreted</location>
    </subcellularLocation>
</comment>
<evidence type="ECO:0000256" key="4">
    <source>
        <dbReference type="ARBA" id="ARBA00022729"/>
    </source>
</evidence>
<dbReference type="InterPro" id="IPR017996">
    <property type="entry name" value="MRJP/yellow-related"/>
</dbReference>
<keyword evidence="3" id="KW-0964">Secreted</keyword>
<evidence type="ECO:0000256" key="3">
    <source>
        <dbReference type="ARBA" id="ARBA00022525"/>
    </source>
</evidence>
<feature type="signal peptide" evidence="5">
    <location>
        <begin position="1"/>
        <end position="18"/>
    </location>
</feature>
<evidence type="ECO:0008006" key="7">
    <source>
        <dbReference type="Google" id="ProtNLM"/>
    </source>
</evidence>
<dbReference type="PANTHER" id="PTHR10009">
    <property type="entry name" value="PROTEIN YELLOW-RELATED"/>
    <property type="match status" value="1"/>
</dbReference>